<evidence type="ECO:0000256" key="1">
    <source>
        <dbReference type="PIRSR" id="PIRSR600250-50"/>
    </source>
</evidence>
<dbReference type="OMA" id="WIVEDFN"/>
<protein>
    <recommendedName>
        <fullName evidence="6">Aspergillopepsin-2</fullName>
    </recommendedName>
</protein>
<organism evidence="4 5">
    <name type="scientific">Aspergillus carbonarius (strain ITEM 5010)</name>
    <dbReference type="NCBI Taxonomy" id="602072"/>
    <lineage>
        <taxon>Eukaryota</taxon>
        <taxon>Fungi</taxon>
        <taxon>Dikarya</taxon>
        <taxon>Ascomycota</taxon>
        <taxon>Pezizomycotina</taxon>
        <taxon>Eurotiomycetes</taxon>
        <taxon>Eurotiomycetidae</taxon>
        <taxon>Eurotiales</taxon>
        <taxon>Aspergillaceae</taxon>
        <taxon>Aspergillus</taxon>
        <taxon>Aspergillus subgen. Circumdati</taxon>
    </lineage>
</organism>
<dbReference type="OrthoDB" id="2862635at2759"/>
<dbReference type="CDD" id="cd13426">
    <property type="entry name" value="Peptidase_G1"/>
    <property type="match status" value="1"/>
</dbReference>
<dbReference type="PANTHER" id="PTHR37536">
    <property type="entry name" value="PUTATIVE (AFU_ORTHOLOGUE AFUA_3G02970)-RELATED"/>
    <property type="match status" value="1"/>
</dbReference>
<sequence length="275" mass="28974">MKLANYLITAASLASSVLAAPRSGLAERVRARSLSRQSHPLAPVPGETNSEYRLAGGPSDATKVTYSSNWAGVVREQPPPQGTYSAVTATFQVPEPTGTGQSGTQAGSAWVGIDGDTYSAAILQTGIDFYVDNGQTYNDAWFEWYPDYAYDFNLEVNTGDTIVAKVQALSPSQGVATIENLSTGKKATQTITAPAATATLGGQNADWIVEDFQAGDSMVSLADFSEVSFWGAQAEGGGSTWGVKDASIVELKQGNQVLTEVDVQSDSAFTVKYTS</sequence>
<feature type="active site" description="Proton acceptor" evidence="1">
    <location>
        <position position="210"/>
    </location>
</feature>
<feature type="signal peptide" evidence="3">
    <location>
        <begin position="1"/>
        <end position="19"/>
    </location>
</feature>
<feature type="region of interest" description="Disordered" evidence="2">
    <location>
        <begin position="30"/>
        <end position="58"/>
    </location>
</feature>
<dbReference type="PRINTS" id="PR00977">
    <property type="entry name" value="SCYTLDPTASE"/>
</dbReference>
<feature type="chain" id="PRO_5013000721" description="Aspergillopepsin-2" evidence="3">
    <location>
        <begin position="20"/>
        <end position="275"/>
    </location>
</feature>
<dbReference type="InterPro" id="IPR000250">
    <property type="entry name" value="Peptidase_G1"/>
</dbReference>
<dbReference type="PANTHER" id="PTHR37536:SF1">
    <property type="entry name" value="ASPERGILLOPEPSIN, PUTAITVE (AFU_ORTHOLOGUE AFUA_7G01200)"/>
    <property type="match status" value="1"/>
</dbReference>
<dbReference type="SUPFAM" id="SSF49899">
    <property type="entry name" value="Concanavalin A-like lectins/glucanases"/>
    <property type="match status" value="1"/>
</dbReference>
<dbReference type="GO" id="GO:0006508">
    <property type="term" value="P:proteolysis"/>
    <property type="evidence" value="ECO:0007669"/>
    <property type="project" value="InterPro"/>
</dbReference>
<evidence type="ECO:0000313" key="5">
    <source>
        <dbReference type="Proteomes" id="UP000188318"/>
    </source>
</evidence>
<dbReference type="Pfam" id="PF01828">
    <property type="entry name" value="Peptidase_A4"/>
    <property type="match status" value="1"/>
</dbReference>
<name>A0A1R3REP1_ASPC5</name>
<accession>A0A1R3REP1</accession>
<proteinExistence type="predicted"/>
<gene>
    <name evidence="4" type="ORF">ASPCADRAFT_508770</name>
</gene>
<dbReference type="EMBL" id="KV907505">
    <property type="protein sequence ID" value="OOF92956.1"/>
    <property type="molecule type" value="Genomic_DNA"/>
</dbReference>
<evidence type="ECO:0000256" key="3">
    <source>
        <dbReference type="SAM" id="SignalP"/>
    </source>
</evidence>
<reference evidence="5" key="1">
    <citation type="journal article" date="2017" name="Genome Biol.">
        <title>Comparative genomics reveals high biological diversity and specific adaptations in the industrially and medically important fungal genus Aspergillus.</title>
        <authorList>
            <person name="de Vries R.P."/>
            <person name="Riley R."/>
            <person name="Wiebenga A."/>
            <person name="Aguilar-Osorio G."/>
            <person name="Amillis S."/>
            <person name="Uchima C.A."/>
            <person name="Anderluh G."/>
            <person name="Asadollahi M."/>
            <person name="Askin M."/>
            <person name="Barry K."/>
            <person name="Battaglia E."/>
            <person name="Bayram O."/>
            <person name="Benocci T."/>
            <person name="Braus-Stromeyer S.A."/>
            <person name="Caldana C."/>
            <person name="Canovas D."/>
            <person name="Cerqueira G.C."/>
            <person name="Chen F."/>
            <person name="Chen W."/>
            <person name="Choi C."/>
            <person name="Clum A."/>
            <person name="Dos Santos R.A."/>
            <person name="Damasio A.R."/>
            <person name="Diallinas G."/>
            <person name="Emri T."/>
            <person name="Fekete E."/>
            <person name="Flipphi M."/>
            <person name="Freyberg S."/>
            <person name="Gallo A."/>
            <person name="Gournas C."/>
            <person name="Habgood R."/>
            <person name="Hainaut M."/>
            <person name="Harispe M.L."/>
            <person name="Henrissat B."/>
            <person name="Hilden K.S."/>
            <person name="Hope R."/>
            <person name="Hossain A."/>
            <person name="Karabika E."/>
            <person name="Karaffa L."/>
            <person name="Karanyi Z."/>
            <person name="Krasevec N."/>
            <person name="Kuo A."/>
            <person name="Kusch H."/>
            <person name="LaButti K."/>
            <person name="Lagendijk E.L."/>
            <person name="Lapidus A."/>
            <person name="Levasseur A."/>
            <person name="Lindquist E."/>
            <person name="Lipzen A."/>
            <person name="Logrieco A.F."/>
            <person name="MacCabe A."/>
            <person name="Maekelae M.R."/>
            <person name="Malavazi I."/>
            <person name="Melin P."/>
            <person name="Meyer V."/>
            <person name="Mielnichuk N."/>
            <person name="Miskei M."/>
            <person name="Molnar A.P."/>
            <person name="Mule G."/>
            <person name="Ngan C.Y."/>
            <person name="Orejas M."/>
            <person name="Orosz E."/>
            <person name="Ouedraogo J.P."/>
            <person name="Overkamp K.M."/>
            <person name="Park H.-S."/>
            <person name="Perrone G."/>
            <person name="Piumi F."/>
            <person name="Punt P.J."/>
            <person name="Ram A.F."/>
            <person name="Ramon A."/>
            <person name="Rauscher S."/>
            <person name="Record E."/>
            <person name="Riano-Pachon D.M."/>
            <person name="Robert V."/>
            <person name="Roehrig J."/>
            <person name="Ruller R."/>
            <person name="Salamov A."/>
            <person name="Salih N.S."/>
            <person name="Samson R.A."/>
            <person name="Sandor E."/>
            <person name="Sanguinetti M."/>
            <person name="Schuetze T."/>
            <person name="Sepcic K."/>
            <person name="Shelest E."/>
            <person name="Sherlock G."/>
            <person name="Sophianopoulou V."/>
            <person name="Squina F.M."/>
            <person name="Sun H."/>
            <person name="Susca A."/>
            <person name="Todd R.B."/>
            <person name="Tsang A."/>
            <person name="Unkles S.E."/>
            <person name="van de Wiele N."/>
            <person name="van Rossen-Uffink D."/>
            <person name="Oliveira J.V."/>
            <person name="Vesth T.C."/>
            <person name="Visser J."/>
            <person name="Yu J.-H."/>
            <person name="Zhou M."/>
            <person name="Andersen M.R."/>
            <person name="Archer D.B."/>
            <person name="Baker S.E."/>
            <person name="Benoit I."/>
            <person name="Brakhage A.A."/>
            <person name="Braus G.H."/>
            <person name="Fischer R."/>
            <person name="Frisvad J.C."/>
            <person name="Goldman G.H."/>
            <person name="Houbraken J."/>
            <person name="Oakley B."/>
            <person name="Pocsi I."/>
            <person name="Scazzocchio C."/>
            <person name="Seiboth B."/>
            <person name="vanKuyk P.A."/>
            <person name="Wortman J."/>
            <person name="Dyer P.S."/>
            <person name="Grigoriev I.V."/>
        </authorList>
    </citation>
    <scope>NUCLEOTIDE SEQUENCE [LARGE SCALE GENOMIC DNA]</scope>
    <source>
        <strain evidence="5">ITEM 5010</strain>
    </source>
</reference>
<keyword evidence="5" id="KW-1185">Reference proteome</keyword>
<dbReference type="STRING" id="602072.A0A1R3REP1"/>
<dbReference type="InterPro" id="IPR013320">
    <property type="entry name" value="ConA-like_dom_sf"/>
</dbReference>
<dbReference type="Proteomes" id="UP000188318">
    <property type="component" value="Unassembled WGS sequence"/>
</dbReference>
<dbReference type="AlphaFoldDB" id="A0A1R3REP1"/>
<dbReference type="GO" id="GO:0070007">
    <property type="term" value="F:glutamic-type endopeptidase activity"/>
    <property type="evidence" value="ECO:0007669"/>
    <property type="project" value="InterPro"/>
</dbReference>
<evidence type="ECO:0008006" key="6">
    <source>
        <dbReference type="Google" id="ProtNLM"/>
    </source>
</evidence>
<evidence type="ECO:0000256" key="2">
    <source>
        <dbReference type="SAM" id="MobiDB-lite"/>
    </source>
</evidence>
<dbReference type="VEuPathDB" id="FungiDB:ASPCADRAFT_508770"/>
<dbReference type="Gene3D" id="2.60.120.700">
    <property type="entry name" value="Peptidase G1"/>
    <property type="match status" value="1"/>
</dbReference>
<evidence type="ECO:0000313" key="4">
    <source>
        <dbReference type="EMBL" id="OOF92956.1"/>
    </source>
</evidence>
<keyword evidence="3" id="KW-0732">Signal</keyword>
<dbReference type="InterPro" id="IPR038656">
    <property type="entry name" value="Peptidase_G1_sf"/>
</dbReference>